<name>A0ABR4FLK9_9EURO</name>
<keyword evidence="2" id="KW-1185">Reference proteome</keyword>
<evidence type="ECO:0000313" key="1">
    <source>
        <dbReference type="EMBL" id="KAL2784134.1"/>
    </source>
</evidence>
<evidence type="ECO:0000313" key="2">
    <source>
        <dbReference type="Proteomes" id="UP001610563"/>
    </source>
</evidence>
<dbReference type="EMBL" id="JBFTWV010000193">
    <property type="protein sequence ID" value="KAL2784134.1"/>
    <property type="molecule type" value="Genomic_DNA"/>
</dbReference>
<sequence length="377" mass="42796">MVGILPFELVAQIADYRRLDLQNVITQYALVCRQWQAAFEPHIYDRISVHSEDFKTGKGNISLAHYRAITSNSDHARARLRMLKNMRYRVVLPFDLPDYQALITRTPEPTYTPDNAIRRASNAAFQAAIVELFTFLTTIPADTRVTLKIETLGREIGHEPDTEVSLDAWGGPDEVRGHWVVRPYRAEFADKNYPLPRVLCVDQIVADGSWYTFEKDPGYAPHHDTKRLRLEAACYIAKACPTLSNFRWEVDDVALPEHLDYALERRKAFAESLLDLPAGLQTLDISSLNTDVLHSSLPAPVLFADGNDLLSTNLRHISFRLRQLHLDDVPVANDFLCPLDDDGEPLPGEQIEWPNLTEIHIGRPNFLPSGMFIYPVP</sequence>
<evidence type="ECO:0008006" key="3">
    <source>
        <dbReference type="Google" id="ProtNLM"/>
    </source>
</evidence>
<proteinExistence type="predicted"/>
<accession>A0ABR4FLK9</accession>
<reference evidence="1 2" key="1">
    <citation type="submission" date="2024-07" db="EMBL/GenBank/DDBJ databases">
        <title>Section-level genome sequencing and comparative genomics of Aspergillus sections Usti and Cavernicolus.</title>
        <authorList>
            <consortium name="Lawrence Berkeley National Laboratory"/>
            <person name="Nybo J.L."/>
            <person name="Vesth T.C."/>
            <person name="Theobald S."/>
            <person name="Frisvad J.C."/>
            <person name="Larsen T.O."/>
            <person name="Kjaerboelling I."/>
            <person name="Rothschild-Mancinelli K."/>
            <person name="Lyhne E.K."/>
            <person name="Kogle M.E."/>
            <person name="Barry K."/>
            <person name="Clum A."/>
            <person name="Na H."/>
            <person name="Ledsgaard L."/>
            <person name="Lin J."/>
            <person name="Lipzen A."/>
            <person name="Kuo A."/>
            <person name="Riley R."/>
            <person name="Mondo S."/>
            <person name="Labutti K."/>
            <person name="Haridas S."/>
            <person name="Pangalinan J."/>
            <person name="Salamov A.A."/>
            <person name="Simmons B.A."/>
            <person name="Magnuson J.K."/>
            <person name="Chen J."/>
            <person name="Drula E."/>
            <person name="Henrissat B."/>
            <person name="Wiebenga A."/>
            <person name="Lubbers R.J."/>
            <person name="Gomes A.C."/>
            <person name="Makela M.R."/>
            <person name="Stajich J."/>
            <person name="Grigoriev I.V."/>
            <person name="Mortensen U.H."/>
            <person name="De Vries R.P."/>
            <person name="Baker S.E."/>
            <person name="Andersen M.R."/>
        </authorList>
    </citation>
    <scope>NUCLEOTIDE SEQUENCE [LARGE SCALE GENOMIC DNA]</scope>
    <source>
        <strain evidence="1 2">CBS 209.92</strain>
    </source>
</reference>
<dbReference type="Proteomes" id="UP001610563">
    <property type="component" value="Unassembled WGS sequence"/>
</dbReference>
<organism evidence="1 2">
    <name type="scientific">Aspergillus keveii</name>
    <dbReference type="NCBI Taxonomy" id="714993"/>
    <lineage>
        <taxon>Eukaryota</taxon>
        <taxon>Fungi</taxon>
        <taxon>Dikarya</taxon>
        <taxon>Ascomycota</taxon>
        <taxon>Pezizomycotina</taxon>
        <taxon>Eurotiomycetes</taxon>
        <taxon>Eurotiomycetidae</taxon>
        <taxon>Eurotiales</taxon>
        <taxon>Aspergillaceae</taxon>
        <taxon>Aspergillus</taxon>
        <taxon>Aspergillus subgen. Nidulantes</taxon>
    </lineage>
</organism>
<gene>
    <name evidence="1" type="ORF">BJX66DRAFT_317214</name>
</gene>
<comment type="caution">
    <text evidence="1">The sequence shown here is derived from an EMBL/GenBank/DDBJ whole genome shotgun (WGS) entry which is preliminary data.</text>
</comment>
<protein>
    <recommendedName>
        <fullName evidence="3">F-box domain-containing protein</fullName>
    </recommendedName>
</protein>